<protein>
    <submittedName>
        <fullName evidence="1">Uncharacterized protein</fullName>
    </submittedName>
</protein>
<accession>A0A2P4Q605</accession>
<evidence type="ECO:0000313" key="2">
    <source>
        <dbReference type="Proteomes" id="UP000018888"/>
    </source>
</evidence>
<reference evidence="1 2" key="1">
    <citation type="journal article" date="2013" name="Proc. Natl. Acad. Sci. U.S.A.">
        <title>Genome of an arbuscular mycorrhizal fungus provides insight into the oldest plant symbiosis.</title>
        <authorList>
            <person name="Tisserant E."/>
            <person name="Malbreil M."/>
            <person name="Kuo A."/>
            <person name="Kohler A."/>
            <person name="Symeonidi A."/>
            <person name="Balestrini R."/>
            <person name="Charron P."/>
            <person name="Duensing N."/>
            <person name="Frei Dit Frey N."/>
            <person name="Gianinazzi-Pearson V."/>
            <person name="Gilbert L.B."/>
            <person name="Handa Y."/>
            <person name="Herr J.R."/>
            <person name="Hijri M."/>
            <person name="Koul R."/>
            <person name="Kawaguchi M."/>
            <person name="Krajinski F."/>
            <person name="Lammers P.J."/>
            <person name="Masclaux F.G."/>
            <person name="Murat C."/>
            <person name="Morin E."/>
            <person name="Ndikumana S."/>
            <person name="Pagni M."/>
            <person name="Petitpierre D."/>
            <person name="Requena N."/>
            <person name="Rosikiewicz P."/>
            <person name="Riley R."/>
            <person name="Saito K."/>
            <person name="San Clemente H."/>
            <person name="Shapiro H."/>
            <person name="van Tuinen D."/>
            <person name="Becard G."/>
            <person name="Bonfante P."/>
            <person name="Paszkowski U."/>
            <person name="Shachar-Hill Y.Y."/>
            <person name="Tuskan G.A."/>
            <person name="Young P.W."/>
            <person name="Sanders I.R."/>
            <person name="Henrissat B."/>
            <person name="Rensing S.A."/>
            <person name="Grigoriev I.V."/>
            <person name="Corradi N."/>
            <person name="Roux C."/>
            <person name="Martin F."/>
        </authorList>
    </citation>
    <scope>NUCLEOTIDE SEQUENCE [LARGE SCALE GENOMIC DNA]</scope>
    <source>
        <strain evidence="1 2">DAOM 197198</strain>
    </source>
</reference>
<reference evidence="1 2" key="2">
    <citation type="journal article" date="2018" name="New Phytol.">
        <title>High intraspecific genome diversity in the model arbuscular mycorrhizal symbiont Rhizophagus irregularis.</title>
        <authorList>
            <person name="Chen E.C.H."/>
            <person name="Morin E."/>
            <person name="Beaudet D."/>
            <person name="Noel J."/>
            <person name="Yildirir G."/>
            <person name="Ndikumana S."/>
            <person name="Charron P."/>
            <person name="St-Onge C."/>
            <person name="Giorgi J."/>
            <person name="Kruger M."/>
            <person name="Marton T."/>
            <person name="Ropars J."/>
            <person name="Grigoriev I.V."/>
            <person name="Hainaut M."/>
            <person name="Henrissat B."/>
            <person name="Roux C."/>
            <person name="Martin F."/>
            <person name="Corradi N."/>
        </authorList>
    </citation>
    <scope>NUCLEOTIDE SEQUENCE [LARGE SCALE GENOMIC DNA]</scope>
    <source>
        <strain evidence="1 2">DAOM 197198</strain>
    </source>
</reference>
<dbReference type="AlphaFoldDB" id="A0A2P4Q605"/>
<organism evidence="1 2">
    <name type="scientific">Rhizophagus irregularis (strain DAOM 181602 / DAOM 197198 / MUCL 43194)</name>
    <name type="common">Arbuscular mycorrhizal fungus</name>
    <name type="synonym">Glomus intraradices</name>
    <dbReference type="NCBI Taxonomy" id="747089"/>
    <lineage>
        <taxon>Eukaryota</taxon>
        <taxon>Fungi</taxon>
        <taxon>Fungi incertae sedis</taxon>
        <taxon>Mucoromycota</taxon>
        <taxon>Glomeromycotina</taxon>
        <taxon>Glomeromycetes</taxon>
        <taxon>Glomerales</taxon>
        <taxon>Glomeraceae</taxon>
        <taxon>Rhizophagus</taxon>
    </lineage>
</organism>
<sequence>MRNVETIIIRGSKIKFFVVSHILFWLHKVHKVHKMRKGSERRTYIILNNKKKILNILLIRN</sequence>
<name>A0A2P4Q605_RHIID</name>
<evidence type="ECO:0000313" key="1">
    <source>
        <dbReference type="EMBL" id="POG73042.1"/>
    </source>
</evidence>
<dbReference type="Proteomes" id="UP000018888">
    <property type="component" value="Unassembled WGS sequence"/>
</dbReference>
<gene>
    <name evidence="1" type="ORF">GLOIN_2v1590123</name>
</gene>
<dbReference type="EMBL" id="AUPC02000088">
    <property type="protein sequence ID" value="POG73042.1"/>
    <property type="molecule type" value="Genomic_DNA"/>
</dbReference>
<comment type="caution">
    <text evidence="1">The sequence shown here is derived from an EMBL/GenBank/DDBJ whole genome shotgun (WGS) entry which is preliminary data.</text>
</comment>
<proteinExistence type="predicted"/>
<keyword evidence="2" id="KW-1185">Reference proteome</keyword>